<dbReference type="InterPro" id="IPR036576">
    <property type="entry name" value="WRKY_dom_sf"/>
</dbReference>
<feature type="region of interest" description="Disordered" evidence="9">
    <location>
        <begin position="212"/>
        <end position="281"/>
    </location>
</feature>
<dbReference type="Proteomes" id="UP000325081">
    <property type="component" value="Unassembled WGS sequence"/>
</dbReference>
<feature type="coiled-coil region" evidence="8">
    <location>
        <begin position="119"/>
        <end position="153"/>
    </location>
</feature>
<evidence type="ECO:0000256" key="2">
    <source>
        <dbReference type="ARBA" id="ARBA00023015"/>
    </source>
</evidence>
<feature type="compositionally biased region" description="Basic and acidic residues" evidence="9">
    <location>
        <begin position="238"/>
        <end position="247"/>
    </location>
</feature>
<keyword evidence="12" id="KW-1185">Reference proteome</keyword>
<evidence type="ECO:0000256" key="4">
    <source>
        <dbReference type="ARBA" id="ARBA00023125"/>
    </source>
</evidence>
<evidence type="ECO:0000256" key="7">
    <source>
        <dbReference type="ARBA" id="ARBA00061007"/>
    </source>
</evidence>
<comment type="subcellular location">
    <subcellularLocation>
        <location evidence="1">Nucleus</location>
    </subcellularLocation>
</comment>
<evidence type="ECO:0000259" key="10">
    <source>
        <dbReference type="PROSITE" id="PS50811"/>
    </source>
</evidence>
<feature type="compositionally biased region" description="Low complexity" evidence="9">
    <location>
        <begin position="504"/>
        <end position="516"/>
    </location>
</feature>
<dbReference type="PANTHER" id="PTHR31429:SF106">
    <property type="entry name" value="WRKY TRANSCRIPTION FACTOR 31-RELATED"/>
    <property type="match status" value="1"/>
</dbReference>
<feature type="domain" description="WRKY" evidence="10">
    <location>
        <begin position="282"/>
        <end position="348"/>
    </location>
</feature>
<dbReference type="SMART" id="SM00774">
    <property type="entry name" value="WRKY"/>
    <property type="match status" value="1"/>
</dbReference>
<keyword evidence="2" id="KW-0805">Transcription regulation</keyword>
<evidence type="ECO:0000313" key="11">
    <source>
        <dbReference type="EMBL" id="GER56289.1"/>
    </source>
</evidence>
<dbReference type="InterPro" id="IPR003657">
    <property type="entry name" value="WRKY_dom"/>
</dbReference>
<sequence>MDKGWCLTLDNSDQVVFSGSKPPFGLDLRNKGFVVMPPANDGGRADPPTAAPPPPPLFGAVDFFSEKNKRAADETNAVVKKEENVLPVAGESDVNTGLQLLTASEQSTVDDGVSSDAEDKRAKIELVQLQVELEKMNAENQRLRGMLAHVSNNYNALQMQLGTLIQQQQNSRIDNNHQVDKTLVETKYEEKKLENDGQLVPRQFMDLAPRVASRLADEQSESSSEERTLSGSPQESVEISKNKRVENQESEGLASNKAPKHSHNTVEQSTMRKARVSVRARSEAPMISDGCQWRKYGQKMAKGNPCPRAYYRCTMAVGCPVRKQVQRCADDRSILITTYEGTHNHPLPPAAMAMAATTSSAANMLLSGAMPSADGLTNPNFFARTILPCSTNMATISASAPFPTITLDLTQNPNPAQFPRPGPQFHVPFQPAHSGFGPAHVPQMLGQAIYNQSKFSGLHPPTTGQQPAFVDTLAAVAADPKFTAALAAAISSIIGGNPANGGEVNNNVDNQKLNNQ</sequence>
<evidence type="ECO:0000256" key="1">
    <source>
        <dbReference type="ARBA" id="ARBA00004123"/>
    </source>
</evidence>
<proteinExistence type="inferred from homology"/>
<keyword evidence="3 8" id="KW-0175">Coiled coil</keyword>
<evidence type="ECO:0000256" key="9">
    <source>
        <dbReference type="SAM" id="MobiDB-lite"/>
    </source>
</evidence>
<dbReference type="GO" id="GO:0005634">
    <property type="term" value="C:nucleus"/>
    <property type="evidence" value="ECO:0007669"/>
    <property type="project" value="UniProtKB-SubCell"/>
</dbReference>
<evidence type="ECO:0000256" key="8">
    <source>
        <dbReference type="SAM" id="Coils"/>
    </source>
</evidence>
<name>A0A5A7RGL0_STRAF</name>
<keyword evidence="5" id="KW-0804">Transcription</keyword>
<dbReference type="GO" id="GO:0043565">
    <property type="term" value="F:sequence-specific DNA binding"/>
    <property type="evidence" value="ECO:0007669"/>
    <property type="project" value="InterPro"/>
</dbReference>
<organism evidence="11 12">
    <name type="scientific">Striga asiatica</name>
    <name type="common">Asiatic witchweed</name>
    <name type="synonym">Buchnera asiatica</name>
    <dbReference type="NCBI Taxonomy" id="4170"/>
    <lineage>
        <taxon>Eukaryota</taxon>
        <taxon>Viridiplantae</taxon>
        <taxon>Streptophyta</taxon>
        <taxon>Embryophyta</taxon>
        <taxon>Tracheophyta</taxon>
        <taxon>Spermatophyta</taxon>
        <taxon>Magnoliopsida</taxon>
        <taxon>eudicotyledons</taxon>
        <taxon>Gunneridae</taxon>
        <taxon>Pentapetalae</taxon>
        <taxon>asterids</taxon>
        <taxon>lamiids</taxon>
        <taxon>Lamiales</taxon>
        <taxon>Orobanchaceae</taxon>
        <taxon>Buchnereae</taxon>
        <taxon>Striga</taxon>
    </lineage>
</organism>
<dbReference type="GO" id="GO:0003700">
    <property type="term" value="F:DNA-binding transcription factor activity"/>
    <property type="evidence" value="ECO:0007669"/>
    <property type="project" value="InterPro"/>
</dbReference>
<dbReference type="PANTHER" id="PTHR31429">
    <property type="entry name" value="WRKY TRANSCRIPTION FACTOR 36-RELATED"/>
    <property type="match status" value="1"/>
</dbReference>
<comment type="similarity">
    <text evidence="7">Belongs to the WRKY group II-b family.</text>
</comment>
<keyword evidence="4 11" id="KW-0238">DNA-binding</keyword>
<dbReference type="SUPFAM" id="SSF118290">
    <property type="entry name" value="WRKY DNA-binding domain"/>
    <property type="match status" value="1"/>
</dbReference>
<dbReference type="AlphaFoldDB" id="A0A5A7RGL0"/>
<dbReference type="InterPro" id="IPR044810">
    <property type="entry name" value="WRKY_plant"/>
</dbReference>
<reference evidence="12" key="1">
    <citation type="journal article" date="2019" name="Curr. Biol.">
        <title>Genome Sequence of Striga asiatica Provides Insight into the Evolution of Plant Parasitism.</title>
        <authorList>
            <person name="Yoshida S."/>
            <person name="Kim S."/>
            <person name="Wafula E.K."/>
            <person name="Tanskanen J."/>
            <person name="Kim Y.M."/>
            <person name="Honaas L."/>
            <person name="Yang Z."/>
            <person name="Spallek T."/>
            <person name="Conn C.E."/>
            <person name="Ichihashi Y."/>
            <person name="Cheong K."/>
            <person name="Cui S."/>
            <person name="Der J.P."/>
            <person name="Gundlach H."/>
            <person name="Jiao Y."/>
            <person name="Hori C."/>
            <person name="Ishida J.K."/>
            <person name="Kasahara H."/>
            <person name="Kiba T."/>
            <person name="Kim M.S."/>
            <person name="Koo N."/>
            <person name="Laohavisit A."/>
            <person name="Lee Y.H."/>
            <person name="Lumba S."/>
            <person name="McCourt P."/>
            <person name="Mortimer J.C."/>
            <person name="Mutuku J.M."/>
            <person name="Nomura T."/>
            <person name="Sasaki-Sekimoto Y."/>
            <person name="Seto Y."/>
            <person name="Wang Y."/>
            <person name="Wakatake T."/>
            <person name="Sakakibara H."/>
            <person name="Demura T."/>
            <person name="Yamaguchi S."/>
            <person name="Yoneyama K."/>
            <person name="Manabe R.I."/>
            <person name="Nelson D.C."/>
            <person name="Schulman A.H."/>
            <person name="Timko M.P."/>
            <person name="dePamphilis C.W."/>
            <person name="Choi D."/>
            <person name="Shirasu K."/>
        </authorList>
    </citation>
    <scope>NUCLEOTIDE SEQUENCE [LARGE SCALE GENOMIC DNA]</scope>
    <source>
        <strain evidence="12">cv. UVA1</strain>
    </source>
</reference>
<evidence type="ECO:0000256" key="3">
    <source>
        <dbReference type="ARBA" id="ARBA00023054"/>
    </source>
</evidence>
<protein>
    <submittedName>
        <fullName evidence="11">WRKY DNA-binding protein 31</fullName>
    </submittedName>
</protein>
<dbReference type="FunFam" id="2.20.25.80:FF:000002">
    <property type="entry name" value="probable WRKY transcription factor 31"/>
    <property type="match status" value="1"/>
</dbReference>
<feature type="region of interest" description="Disordered" evidence="9">
    <location>
        <begin position="496"/>
        <end position="516"/>
    </location>
</feature>
<gene>
    <name evidence="11" type="ORF">STAS_34015</name>
</gene>
<dbReference type="EMBL" id="BKCP01012625">
    <property type="protein sequence ID" value="GER56289.1"/>
    <property type="molecule type" value="Genomic_DNA"/>
</dbReference>
<evidence type="ECO:0000256" key="6">
    <source>
        <dbReference type="ARBA" id="ARBA00023242"/>
    </source>
</evidence>
<dbReference type="Gene3D" id="2.20.25.80">
    <property type="entry name" value="WRKY domain"/>
    <property type="match status" value="1"/>
</dbReference>
<accession>A0A5A7RGL0</accession>
<comment type="caution">
    <text evidence="11">The sequence shown here is derived from an EMBL/GenBank/DDBJ whole genome shotgun (WGS) entry which is preliminary data.</text>
</comment>
<keyword evidence="6" id="KW-0539">Nucleus</keyword>
<evidence type="ECO:0000313" key="12">
    <source>
        <dbReference type="Proteomes" id="UP000325081"/>
    </source>
</evidence>
<evidence type="ECO:0000256" key="5">
    <source>
        <dbReference type="ARBA" id="ARBA00023163"/>
    </source>
</evidence>
<dbReference type="PROSITE" id="PS50811">
    <property type="entry name" value="WRKY"/>
    <property type="match status" value="1"/>
</dbReference>
<dbReference type="Pfam" id="PF03106">
    <property type="entry name" value="WRKY"/>
    <property type="match status" value="1"/>
</dbReference>
<dbReference type="OrthoDB" id="2020995at2759"/>